<proteinExistence type="inferred from homology"/>
<keyword evidence="5" id="KW-1003">Cell membrane</keyword>
<evidence type="ECO:0000256" key="8">
    <source>
        <dbReference type="ARBA" id="ARBA00022989"/>
    </source>
</evidence>
<evidence type="ECO:0000256" key="1">
    <source>
        <dbReference type="ARBA" id="ARBA00004162"/>
    </source>
</evidence>
<protein>
    <recommendedName>
        <fullName evidence="3">Sec translocon accessory complex subunit YajC</fullName>
    </recommendedName>
</protein>
<dbReference type="PANTHER" id="PTHR33909">
    <property type="entry name" value="SEC TRANSLOCON ACCESSORY COMPLEX SUBUNIT YAJC"/>
    <property type="match status" value="1"/>
</dbReference>
<dbReference type="Pfam" id="PF02699">
    <property type="entry name" value="YajC"/>
    <property type="match status" value="1"/>
</dbReference>
<evidence type="ECO:0000256" key="11">
    <source>
        <dbReference type="SAM" id="Phobius"/>
    </source>
</evidence>
<name>A0ABW0KQ56_9BACT</name>
<comment type="caution">
    <text evidence="12">The sequence shown here is derived from an EMBL/GenBank/DDBJ whole genome shotgun (WGS) entry which is preliminary data.</text>
</comment>
<dbReference type="Proteomes" id="UP001596052">
    <property type="component" value="Unassembled WGS sequence"/>
</dbReference>
<dbReference type="InterPro" id="IPR003849">
    <property type="entry name" value="Preprotein_translocase_YajC"/>
</dbReference>
<evidence type="ECO:0000256" key="3">
    <source>
        <dbReference type="ARBA" id="ARBA00014962"/>
    </source>
</evidence>
<comment type="subcellular location">
    <subcellularLocation>
        <location evidence="1">Cell membrane</location>
        <topology evidence="1">Single-pass membrane protein</topology>
    </subcellularLocation>
</comment>
<dbReference type="NCBIfam" id="TIGR00739">
    <property type="entry name" value="yajC"/>
    <property type="match status" value="1"/>
</dbReference>
<evidence type="ECO:0000256" key="7">
    <source>
        <dbReference type="ARBA" id="ARBA00022927"/>
    </source>
</evidence>
<evidence type="ECO:0000256" key="6">
    <source>
        <dbReference type="ARBA" id="ARBA00022692"/>
    </source>
</evidence>
<keyword evidence="9" id="KW-0811">Translocation</keyword>
<sequence length="117" mass="12901">MISISLENTLLLAQGAPSAPVGGIFGNGMMFPILMIVIMYFVIFRPQQKRMKEHQKLISSVAVDDHVIMESGMHGIITSVKDRTVMVKIADNVKVQFERVKIAAVTKKSDVIEATEA</sequence>
<evidence type="ECO:0000256" key="2">
    <source>
        <dbReference type="ARBA" id="ARBA00006742"/>
    </source>
</evidence>
<dbReference type="PRINTS" id="PR01853">
    <property type="entry name" value="YAJCTRNLCASE"/>
</dbReference>
<dbReference type="PANTHER" id="PTHR33909:SF1">
    <property type="entry name" value="SEC TRANSLOCON ACCESSORY COMPLEX SUBUNIT YAJC"/>
    <property type="match status" value="1"/>
</dbReference>
<keyword evidence="6 11" id="KW-0812">Transmembrane</keyword>
<gene>
    <name evidence="12" type="primary">yajC</name>
    <name evidence="12" type="ORF">ACFQDI_09550</name>
</gene>
<organism evidence="12 13">
    <name type="scientific">Prosthecobacter fluviatilis</name>
    <dbReference type="NCBI Taxonomy" id="445931"/>
    <lineage>
        <taxon>Bacteria</taxon>
        <taxon>Pseudomonadati</taxon>
        <taxon>Verrucomicrobiota</taxon>
        <taxon>Verrucomicrobiia</taxon>
        <taxon>Verrucomicrobiales</taxon>
        <taxon>Verrucomicrobiaceae</taxon>
        <taxon>Prosthecobacter</taxon>
    </lineage>
</organism>
<feature type="transmembrane region" description="Helical" evidence="11">
    <location>
        <begin position="20"/>
        <end position="43"/>
    </location>
</feature>
<dbReference type="SMART" id="SM01323">
    <property type="entry name" value="YajC"/>
    <property type="match status" value="1"/>
</dbReference>
<accession>A0ABW0KQ56</accession>
<evidence type="ECO:0000256" key="4">
    <source>
        <dbReference type="ARBA" id="ARBA00022448"/>
    </source>
</evidence>
<keyword evidence="4" id="KW-0813">Transport</keyword>
<keyword evidence="10 11" id="KW-0472">Membrane</keyword>
<evidence type="ECO:0000256" key="9">
    <source>
        <dbReference type="ARBA" id="ARBA00023010"/>
    </source>
</evidence>
<keyword evidence="8 11" id="KW-1133">Transmembrane helix</keyword>
<keyword evidence="13" id="KW-1185">Reference proteome</keyword>
<reference evidence="13" key="1">
    <citation type="journal article" date="2019" name="Int. J. Syst. Evol. Microbiol.">
        <title>The Global Catalogue of Microorganisms (GCM) 10K type strain sequencing project: providing services to taxonomists for standard genome sequencing and annotation.</title>
        <authorList>
            <consortium name="The Broad Institute Genomics Platform"/>
            <consortium name="The Broad Institute Genome Sequencing Center for Infectious Disease"/>
            <person name="Wu L."/>
            <person name="Ma J."/>
        </authorList>
    </citation>
    <scope>NUCLEOTIDE SEQUENCE [LARGE SCALE GENOMIC DNA]</scope>
    <source>
        <strain evidence="13">CGMCC 4.1469</strain>
    </source>
</reference>
<comment type="similarity">
    <text evidence="2">Belongs to the YajC family.</text>
</comment>
<evidence type="ECO:0000256" key="10">
    <source>
        <dbReference type="ARBA" id="ARBA00023136"/>
    </source>
</evidence>
<dbReference type="EMBL" id="JBHSMQ010000003">
    <property type="protein sequence ID" value="MFC5455097.1"/>
    <property type="molecule type" value="Genomic_DNA"/>
</dbReference>
<dbReference type="RefSeq" id="WP_377165842.1">
    <property type="nucleotide sequence ID" value="NZ_JBHSMQ010000003.1"/>
</dbReference>
<evidence type="ECO:0000256" key="5">
    <source>
        <dbReference type="ARBA" id="ARBA00022475"/>
    </source>
</evidence>
<evidence type="ECO:0000313" key="13">
    <source>
        <dbReference type="Proteomes" id="UP001596052"/>
    </source>
</evidence>
<keyword evidence="7" id="KW-0653">Protein transport</keyword>
<evidence type="ECO:0000313" key="12">
    <source>
        <dbReference type="EMBL" id="MFC5455097.1"/>
    </source>
</evidence>